<dbReference type="OrthoDB" id="5497326at2"/>
<dbReference type="GO" id="GO:0005694">
    <property type="term" value="C:chromosome"/>
    <property type="evidence" value="ECO:0007669"/>
    <property type="project" value="TreeGrafter"/>
</dbReference>
<organism evidence="2 3">
    <name type="scientific">Desulfococcus multivorans DSM 2059</name>
    <dbReference type="NCBI Taxonomy" id="1121405"/>
    <lineage>
        <taxon>Bacteria</taxon>
        <taxon>Pseudomonadati</taxon>
        <taxon>Thermodesulfobacteriota</taxon>
        <taxon>Desulfobacteria</taxon>
        <taxon>Desulfobacterales</taxon>
        <taxon>Desulfococcaceae</taxon>
        <taxon>Desulfococcus</taxon>
    </lineage>
</organism>
<dbReference type="InterPro" id="IPR050336">
    <property type="entry name" value="Chromosome_partition/occlusion"/>
</dbReference>
<dbReference type="AlphaFoldDB" id="S7TQ97"/>
<feature type="domain" description="ParB-like N-terminal" evidence="1">
    <location>
        <begin position="6"/>
        <end position="96"/>
    </location>
</feature>
<evidence type="ECO:0000313" key="2">
    <source>
        <dbReference type="EMBL" id="EPR39141.1"/>
    </source>
</evidence>
<gene>
    <name evidence="2" type="ORF">dsmv_2797</name>
</gene>
<reference evidence="2 3" key="1">
    <citation type="journal article" date="2013" name="Genome Announc.">
        <title>Draft genome sequences for three mercury-methylating, sulfate-reducing bacteria.</title>
        <authorList>
            <person name="Brown S.D."/>
            <person name="Hurt R.A.Jr."/>
            <person name="Gilmour C.C."/>
            <person name="Elias D.A."/>
        </authorList>
    </citation>
    <scope>NUCLEOTIDE SEQUENCE [LARGE SCALE GENOMIC DNA]</scope>
    <source>
        <strain evidence="2 3">DSM 2059</strain>
    </source>
</reference>
<accession>S7TQ97</accession>
<dbReference type="SUPFAM" id="SSF109709">
    <property type="entry name" value="KorB DNA-binding domain-like"/>
    <property type="match status" value="1"/>
</dbReference>
<name>S7TQ97_DESML</name>
<dbReference type="Gene3D" id="3.90.1530.30">
    <property type="match status" value="1"/>
</dbReference>
<evidence type="ECO:0000259" key="1">
    <source>
        <dbReference type="SMART" id="SM00470"/>
    </source>
</evidence>
<dbReference type="InterPro" id="IPR003115">
    <property type="entry name" value="ParB_N"/>
</dbReference>
<dbReference type="PANTHER" id="PTHR33375:SF1">
    <property type="entry name" value="CHROMOSOME-PARTITIONING PROTEIN PARB-RELATED"/>
    <property type="match status" value="1"/>
</dbReference>
<sequence>MTCSSVCVPISAVDGNDTTFQISTDRNTADLARSISAVGLLVPPTLMRTEDRLVIVNGFRRIAACRSLNQTTVSAGILPATATPRDCAEMAVAENALQRPLNLIERSRALSLLSVYYEDTADLAAASAKCGIPESPPMIRKLRGLCRLSPGIQAGIIDGTLSLAMASELQRFDEAEREVLAKLLLTFRMSLGKQREILTMIEEISRREGLSIPELLRTPTITSLLADDDTEPNVKVGRLRELLKRRRYPAIQKSEEQATALIRALGLKNPMKLVLPPNLEGETFSLTLRFRNIAELRHLHHTLGKIIDRPELDRLLSKDF</sequence>
<dbReference type="RefSeq" id="WP_020877554.1">
    <property type="nucleotide sequence ID" value="NZ_ATHJ01000092.1"/>
</dbReference>
<dbReference type="PANTHER" id="PTHR33375">
    <property type="entry name" value="CHROMOSOME-PARTITIONING PROTEIN PARB-RELATED"/>
    <property type="match status" value="1"/>
</dbReference>
<dbReference type="eggNOG" id="COG1475">
    <property type="taxonomic scope" value="Bacteria"/>
</dbReference>
<dbReference type="GO" id="GO:0007059">
    <property type="term" value="P:chromosome segregation"/>
    <property type="evidence" value="ECO:0007669"/>
    <property type="project" value="TreeGrafter"/>
</dbReference>
<dbReference type="SMART" id="SM00470">
    <property type="entry name" value="ParB"/>
    <property type="match status" value="1"/>
</dbReference>
<keyword evidence="3" id="KW-1185">Reference proteome</keyword>
<dbReference type="InterPro" id="IPR036086">
    <property type="entry name" value="ParB/Sulfiredoxin_sf"/>
</dbReference>
<dbReference type="SUPFAM" id="SSF110849">
    <property type="entry name" value="ParB/Sulfiredoxin"/>
    <property type="match status" value="1"/>
</dbReference>
<dbReference type="Pfam" id="PF02195">
    <property type="entry name" value="ParB_N"/>
    <property type="match status" value="1"/>
</dbReference>
<comment type="caution">
    <text evidence="2">The sequence shown here is derived from an EMBL/GenBank/DDBJ whole genome shotgun (WGS) entry which is preliminary data.</text>
</comment>
<dbReference type="EMBL" id="ATHJ01000092">
    <property type="protein sequence ID" value="EPR39141.1"/>
    <property type="molecule type" value="Genomic_DNA"/>
</dbReference>
<proteinExistence type="predicted"/>
<dbReference type="Gene3D" id="1.10.10.2830">
    <property type="match status" value="1"/>
</dbReference>
<protein>
    <submittedName>
        <fullName evidence="2">ParB domain protein nuclease</fullName>
    </submittedName>
</protein>
<dbReference type="STRING" id="897.B2D07_10875"/>
<dbReference type="Proteomes" id="UP000014977">
    <property type="component" value="Unassembled WGS sequence"/>
</dbReference>
<evidence type="ECO:0000313" key="3">
    <source>
        <dbReference type="Proteomes" id="UP000014977"/>
    </source>
</evidence>